<gene>
    <name evidence="1" type="ORF">CJD36_021455</name>
</gene>
<evidence type="ECO:0000313" key="1">
    <source>
        <dbReference type="EMBL" id="PQJ08979.1"/>
    </source>
</evidence>
<dbReference type="Proteomes" id="UP000239872">
    <property type="component" value="Unassembled WGS sequence"/>
</dbReference>
<organism evidence="1 2">
    <name type="scientific">Flavipsychrobacter stenotrophus</name>
    <dbReference type="NCBI Taxonomy" id="2077091"/>
    <lineage>
        <taxon>Bacteria</taxon>
        <taxon>Pseudomonadati</taxon>
        <taxon>Bacteroidota</taxon>
        <taxon>Chitinophagia</taxon>
        <taxon>Chitinophagales</taxon>
        <taxon>Chitinophagaceae</taxon>
        <taxon>Flavipsychrobacter</taxon>
    </lineage>
</organism>
<evidence type="ECO:0000313" key="2">
    <source>
        <dbReference type="Proteomes" id="UP000239872"/>
    </source>
</evidence>
<sequence>MVQQSEIVMIQGCFQSEHAKGLIMNLIKDKIQIELKSFKGDTISEDYLQYDEERRTIVEEELKKALDKIGDKRVNLHAIIVVEPLLD</sequence>
<keyword evidence="2" id="KW-1185">Reference proteome</keyword>
<comment type="caution">
    <text evidence="1">The sequence shown here is derived from an EMBL/GenBank/DDBJ whole genome shotgun (WGS) entry which is preliminary data.</text>
</comment>
<name>A0A2S7SPZ9_9BACT</name>
<protein>
    <submittedName>
        <fullName evidence="1">Uncharacterized protein</fullName>
    </submittedName>
</protein>
<accession>A0A2S7SPZ9</accession>
<dbReference type="EMBL" id="PPSL01000009">
    <property type="protein sequence ID" value="PQJ08979.1"/>
    <property type="molecule type" value="Genomic_DNA"/>
</dbReference>
<reference evidence="1 2" key="1">
    <citation type="submission" date="2018-01" db="EMBL/GenBank/DDBJ databases">
        <title>A novel member of the phylum Bacteroidetes isolated from glacier ice.</title>
        <authorList>
            <person name="Liu Q."/>
            <person name="Xin Y.-H."/>
        </authorList>
    </citation>
    <scope>NUCLEOTIDE SEQUENCE [LARGE SCALE GENOMIC DNA]</scope>
    <source>
        <strain evidence="1 2">RB1R16</strain>
    </source>
</reference>
<dbReference type="AlphaFoldDB" id="A0A2S7SPZ9"/>
<proteinExistence type="predicted"/>
<dbReference type="RefSeq" id="WP_105041269.1">
    <property type="nucleotide sequence ID" value="NZ_PPSL01000009.1"/>
</dbReference>